<reference evidence="4 5" key="1">
    <citation type="submission" date="2013-08" db="EMBL/GenBank/DDBJ databases">
        <authorList>
            <person name="Huang J."/>
            <person name="Wang G."/>
        </authorList>
    </citation>
    <scope>NUCLEOTIDE SEQUENCE [LARGE SCALE GENOMIC DNA]</scope>
    <source>
        <strain evidence="4 5">BH030004</strain>
    </source>
</reference>
<keyword evidence="1" id="KW-0175">Coiled coil</keyword>
<evidence type="ECO:0000259" key="2">
    <source>
        <dbReference type="Pfam" id="PF07728"/>
    </source>
</evidence>
<organism evidence="4 5">
    <name type="scientific">Pontibacillus marinus BH030004 = DSM 16465</name>
    <dbReference type="NCBI Taxonomy" id="1385511"/>
    <lineage>
        <taxon>Bacteria</taxon>
        <taxon>Bacillati</taxon>
        <taxon>Bacillota</taxon>
        <taxon>Bacilli</taxon>
        <taxon>Bacillales</taxon>
        <taxon>Bacillaceae</taxon>
        <taxon>Pontibacillus</taxon>
    </lineage>
</organism>
<evidence type="ECO:0000259" key="3">
    <source>
        <dbReference type="Pfam" id="PF12102"/>
    </source>
</evidence>
<dbReference type="PANTHER" id="PTHR37291:SF1">
    <property type="entry name" value="TYPE IV METHYL-DIRECTED RESTRICTION ENZYME ECOKMCRB SUBUNIT"/>
    <property type="match status" value="1"/>
</dbReference>
<feature type="coiled-coil region" evidence="1">
    <location>
        <begin position="713"/>
        <end position="740"/>
    </location>
</feature>
<dbReference type="InterPro" id="IPR021961">
    <property type="entry name" value="McrB_DNA-bd"/>
</dbReference>
<dbReference type="Pfam" id="PF12102">
    <property type="entry name" value="MrcB_N"/>
    <property type="match status" value="1"/>
</dbReference>
<name>A0A0A5GKM3_9BACI</name>
<comment type="caution">
    <text evidence="4">The sequence shown here is derived from an EMBL/GenBank/DDBJ whole genome shotgun (WGS) entry which is preliminary data.</text>
</comment>
<dbReference type="EMBL" id="AVPF01000001">
    <property type="protein sequence ID" value="KGX91720.1"/>
    <property type="molecule type" value="Genomic_DNA"/>
</dbReference>
<dbReference type="GO" id="GO:0016887">
    <property type="term" value="F:ATP hydrolysis activity"/>
    <property type="evidence" value="ECO:0007669"/>
    <property type="project" value="InterPro"/>
</dbReference>
<evidence type="ECO:0000313" key="4">
    <source>
        <dbReference type="EMBL" id="KGX91720.1"/>
    </source>
</evidence>
<protein>
    <submittedName>
        <fullName evidence="4">ATPase AAA</fullName>
    </submittedName>
</protein>
<dbReference type="InterPro" id="IPR011704">
    <property type="entry name" value="ATPase_dyneun-rel_AAA"/>
</dbReference>
<dbReference type="Proteomes" id="UP000030403">
    <property type="component" value="Unassembled WGS sequence"/>
</dbReference>
<dbReference type="Gene3D" id="3.40.50.300">
    <property type="entry name" value="P-loop containing nucleotide triphosphate hydrolases"/>
    <property type="match status" value="1"/>
</dbReference>
<keyword evidence="5" id="KW-1185">Reference proteome</keyword>
<dbReference type="AlphaFoldDB" id="A0A0A5GKM3"/>
<dbReference type="SUPFAM" id="SSF52540">
    <property type="entry name" value="P-loop containing nucleoside triphosphate hydrolases"/>
    <property type="match status" value="1"/>
</dbReference>
<sequence length="851" mass="98990">MKINGYKYINSKTYIQKGMVIYLLKHFLLNYLKNIIKVHTLINGKANQITAVDQEHFHVKTDNSIGTEKIPIEAVETELTYLLDNRSIQKEDLSFQFRSSFILALLNQLPFVRFDRSTKTLYIEEFKTDQLPYEQFHKTMKFLDEVIDGQYDPTQLNQQLEGNEYQFKTNARQDLRMLGFLSESNEMNESIIQQYKSSSNQTLVKQINKHPYFAIVLEFLDRMNGYSVREKKQVLVELAMTIVRNSRGENLMKESVAKKRTTNLIYYLKGVGLVDEQLNVTSEGELRTLLEKVLSEYITERNSFFKENPLGQYVRGQAPEIIKSLGFVDRNQYNVKGSVGQGNWAQVPWISILDKSVTASTQEGYYLVYLFSEDMEKVYLSFAQGITNTPKHKIEEIREDIRQTINTDKYYTSSPIRKDNNIYLGNGDKAKGYVESTALYIEYEKDNLPSEFMLQQDLEAMLDIYQYYTASKSQVEYEDQAIEVEGWSEEKVIDHIHSYIEGKGFFYKKEDVKNLFLSLRTKPFVILSGISGTGKTKVMELFAESIGANEDNNRFSLIPVRPDWSDSSDLLGYVDIKGEFQTGPLTQVIERAHEDKGKPYFVVLDEMNLARVEYYFSDFLSVIESRKWRDGEIKTSLILPEEQSGKRLTIPPNLYIVGTVNMDETTHPFSKKVLDRANTIEFNDVHLDHFGFIDTSGSLEMIELPNDRMTPQYLNLKDAFAKHEDLIREVTNELVQLNKILEPLQAHVGYRVRDEVCFYLIYSRYLLSVNEALDYQILQKILPRLTASHGQAFDVLKNVFEFCTNHVYEEDMTYEQKEDVLERARFKKSARKVYEMLQRGEVDGFTSFWMG</sequence>
<dbReference type="STRING" id="1385511.GCA_000425225_00229"/>
<feature type="domain" description="Type IV methyl-directed restriction enzyme EcoKMcrB subunit DNA-binding" evidence="3">
    <location>
        <begin position="292"/>
        <end position="468"/>
    </location>
</feature>
<accession>A0A0A5GKM3</accession>
<dbReference type="Gene3D" id="3.30.920.90">
    <property type="match status" value="1"/>
</dbReference>
<dbReference type="GO" id="GO:0005524">
    <property type="term" value="F:ATP binding"/>
    <property type="evidence" value="ECO:0007669"/>
    <property type="project" value="InterPro"/>
</dbReference>
<proteinExistence type="predicted"/>
<feature type="domain" description="ATPase dynein-related AAA" evidence="2">
    <location>
        <begin position="525"/>
        <end position="676"/>
    </location>
</feature>
<gene>
    <name evidence="4" type="ORF">N783_00125</name>
</gene>
<evidence type="ECO:0000256" key="1">
    <source>
        <dbReference type="SAM" id="Coils"/>
    </source>
</evidence>
<dbReference type="InterPro" id="IPR027417">
    <property type="entry name" value="P-loop_NTPase"/>
</dbReference>
<dbReference type="InterPro" id="IPR052934">
    <property type="entry name" value="Methyl-DNA_Rec/Restrict_Enz"/>
</dbReference>
<dbReference type="eggNOG" id="COG1401">
    <property type="taxonomic scope" value="Bacteria"/>
</dbReference>
<evidence type="ECO:0000313" key="5">
    <source>
        <dbReference type="Proteomes" id="UP000030403"/>
    </source>
</evidence>
<dbReference type="PANTHER" id="PTHR37291">
    <property type="entry name" value="5-METHYLCYTOSINE-SPECIFIC RESTRICTION ENZYME B"/>
    <property type="match status" value="1"/>
</dbReference>
<dbReference type="Pfam" id="PF07728">
    <property type="entry name" value="AAA_5"/>
    <property type="match status" value="1"/>
</dbReference>